<dbReference type="Gene3D" id="3.30.450.20">
    <property type="entry name" value="PAS domain"/>
    <property type="match status" value="1"/>
</dbReference>
<keyword evidence="8" id="KW-1133">Transmembrane helix</keyword>
<keyword evidence="7" id="KW-0902">Two-component regulatory system</keyword>
<dbReference type="Pfam" id="PF02518">
    <property type="entry name" value="HATPase_c"/>
    <property type="match status" value="1"/>
</dbReference>
<dbReference type="InterPro" id="IPR035965">
    <property type="entry name" value="PAS-like_dom_sf"/>
</dbReference>
<evidence type="ECO:0000256" key="4">
    <source>
        <dbReference type="ARBA" id="ARBA00022553"/>
    </source>
</evidence>
<evidence type="ECO:0000256" key="8">
    <source>
        <dbReference type="SAM" id="Phobius"/>
    </source>
</evidence>
<dbReference type="SMART" id="SM00388">
    <property type="entry name" value="HisKA"/>
    <property type="match status" value="1"/>
</dbReference>
<keyword evidence="6 10" id="KW-0418">Kinase</keyword>
<dbReference type="SUPFAM" id="SSF55785">
    <property type="entry name" value="PYP-like sensor domain (PAS domain)"/>
    <property type="match status" value="1"/>
</dbReference>
<dbReference type="PANTHER" id="PTHR43711:SF1">
    <property type="entry name" value="HISTIDINE KINASE 1"/>
    <property type="match status" value="1"/>
</dbReference>
<dbReference type="EC" id="2.7.13.3" evidence="3"/>
<keyword evidence="4" id="KW-0597">Phosphoprotein</keyword>
<dbReference type="InterPro" id="IPR013656">
    <property type="entry name" value="PAS_4"/>
</dbReference>
<feature type="transmembrane region" description="Helical" evidence="8">
    <location>
        <begin position="20"/>
        <end position="40"/>
    </location>
</feature>
<evidence type="ECO:0000256" key="3">
    <source>
        <dbReference type="ARBA" id="ARBA00012438"/>
    </source>
</evidence>
<gene>
    <name evidence="10" type="ORF">N4R40_06165</name>
</gene>
<evidence type="ECO:0000256" key="2">
    <source>
        <dbReference type="ARBA" id="ARBA00004236"/>
    </source>
</evidence>
<feature type="transmembrane region" description="Helical" evidence="8">
    <location>
        <begin position="87"/>
        <end position="110"/>
    </location>
</feature>
<comment type="caution">
    <text evidence="10">The sequence shown here is derived from an EMBL/GenBank/DDBJ whole genome shotgun (WGS) entry which is preliminary data.</text>
</comment>
<dbReference type="GO" id="GO:0016301">
    <property type="term" value="F:kinase activity"/>
    <property type="evidence" value="ECO:0007669"/>
    <property type="project" value="UniProtKB-KW"/>
</dbReference>
<dbReference type="InterPro" id="IPR005467">
    <property type="entry name" value="His_kinase_dom"/>
</dbReference>
<protein>
    <recommendedName>
        <fullName evidence="3">histidine kinase</fullName>
        <ecNumber evidence="3">2.7.13.3</ecNumber>
    </recommendedName>
</protein>
<dbReference type="Pfam" id="PF08448">
    <property type="entry name" value="PAS_4"/>
    <property type="match status" value="1"/>
</dbReference>
<dbReference type="PROSITE" id="PS50109">
    <property type="entry name" value="HIS_KIN"/>
    <property type="match status" value="1"/>
</dbReference>
<dbReference type="EMBL" id="JAODOR010000007">
    <property type="protein sequence ID" value="MCT9001947.1"/>
    <property type="molecule type" value="Genomic_DNA"/>
</dbReference>
<organism evidence="10 11">
    <name type="scientific">Microbacterium memoriense</name>
    <dbReference type="NCBI Taxonomy" id="2978350"/>
    <lineage>
        <taxon>Bacteria</taxon>
        <taxon>Bacillati</taxon>
        <taxon>Actinomycetota</taxon>
        <taxon>Actinomycetes</taxon>
        <taxon>Micrococcales</taxon>
        <taxon>Microbacteriaceae</taxon>
        <taxon>Microbacterium</taxon>
    </lineage>
</organism>
<dbReference type="RefSeq" id="WP_261606498.1">
    <property type="nucleotide sequence ID" value="NZ_JAODOR010000007.1"/>
</dbReference>
<dbReference type="SUPFAM" id="SSF55874">
    <property type="entry name" value="ATPase domain of HSP90 chaperone/DNA topoisomerase II/histidine kinase"/>
    <property type="match status" value="1"/>
</dbReference>
<keyword evidence="11" id="KW-1185">Reference proteome</keyword>
<keyword evidence="5" id="KW-0808">Transferase</keyword>
<evidence type="ECO:0000259" key="9">
    <source>
        <dbReference type="PROSITE" id="PS50109"/>
    </source>
</evidence>
<feature type="transmembrane region" description="Helical" evidence="8">
    <location>
        <begin position="117"/>
        <end position="134"/>
    </location>
</feature>
<dbReference type="PRINTS" id="PR00344">
    <property type="entry name" value="BCTRLSENSOR"/>
</dbReference>
<comment type="catalytic activity">
    <reaction evidence="1">
        <text>ATP + protein L-histidine = ADP + protein N-phospho-L-histidine.</text>
        <dbReference type="EC" id="2.7.13.3"/>
    </reaction>
</comment>
<dbReference type="InterPro" id="IPR000014">
    <property type="entry name" value="PAS"/>
</dbReference>
<dbReference type="InterPro" id="IPR004358">
    <property type="entry name" value="Sig_transdc_His_kin-like_C"/>
</dbReference>
<proteinExistence type="predicted"/>
<dbReference type="InterPro" id="IPR003594">
    <property type="entry name" value="HATPase_dom"/>
</dbReference>
<dbReference type="SUPFAM" id="SSF47384">
    <property type="entry name" value="Homodimeric domain of signal transducing histidine kinase"/>
    <property type="match status" value="1"/>
</dbReference>
<dbReference type="Gene3D" id="3.30.565.10">
    <property type="entry name" value="Histidine kinase-like ATPase, C-terminal domain"/>
    <property type="match status" value="1"/>
</dbReference>
<reference evidence="10 11" key="1">
    <citation type="journal article" date="2024" name="Int. J. Syst. Evol. Microbiol.">
        <title>Microbacterium memoriense sp. nov., a member of the Actinomycetota from marine beach sediment of the north coast of Portugal.</title>
        <authorList>
            <person name="Santos J.D.N.D."/>
            <person name="Klimek D."/>
            <person name="Calusinska M."/>
            <person name="Lobo-da-Cunha A."/>
            <person name="Catita J."/>
            <person name="Goncalves H."/>
            <person name="Gonzalez I."/>
            <person name="Lage O.M."/>
        </authorList>
    </citation>
    <scope>NUCLEOTIDE SEQUENCE [LARGE SCALE GENOMIC DNA]</scope>
    <source>
        <strain evidence="10 11">PMIC_1C1B</strain>
    </source>
</reference>
<evidence type="ECO:0000256" key="1">
    <source>
        <dbReference type="ARBA" id="ARBA00000085"/>
    </source>
</evidence>
<evidence type="ECO:0000256" key="6">
    <source>
        <dbReference type="ARBA" id="ARBA00022777"/>
    </source>
</evidence>
<dbReference type="Pfam" id="PF00512">
    <property type="entry name" value="HisKA"/>
    <property type="match status" value="1"/>
</dbReference>
<comment type="subcellular location">
    <subcellularLocation>
        <location evidence="2">Cell membrane</location>
    </subcellularLocation>
</comment>
<feature type="transmembrane region" description="Helical" evidence="8">
    <location>
        <begin position="47"/>
        <end position="67"/>
    </location>
</feature>
<dbReference type="InterPro" id="IPR036890">
    <property type="entry name" value="HATPase_C_sf"/>
</dbReference>
<feature type="transmembrane region" description="Helical" evidence="8">
    <location>
        <begin position="146"/>
        <end position="164"/>
    </location>
</feature>
<keyword evidence="8" id="KW-0812">Transmembrane</keyword>
<evidence type="ECO:0000313" key="11">
    <source>
        <dbReference type="Proteomes" id="UP001300496"/>
    </source>
</evidence>
<keyword evidence="8" id="KW-0472">Membrane</keyword>
<dbReference type="InterPro" id="IPR036097">
    <property type="entry name" value="HisK_dim/P_sf"/>
</dbReference>
<sequence length="544" mass="57886">MSVDRWAERSLVGSIARSVWQWQLILTLSVVVMGAVVAVLDPHLFGSVPFLTGLLLIVAIGLAAIGLDWTRHPTRVALTVPLLDTAAIGLLAASTQSFSFLWCFPVAWIATYYGTPALVSALGIALATQVPQWWNGGRTVETTLTLLIIIVSLGFLGVTISIGTRRTRALRHLMRRQSQQLDRAIQRIVAEGHRADALFDAVGVALARVDEDGQLLAANAAYRALYSYPGDDLTHPSSAVEYADYLGDALSPDQTSVARAAAGARVTNERMWLYDAEGEWRALSLSIRERNIDAGGARGAIIEIVDDSDSVRQQAESRSQASAVSHELRNPLTAILGHADLLLDDDTLDPAAKEHATVIENAAERMLVLIRGLLGNTQPSDRAPRDFDLGSVAASAVAAFSPTAAAKNVTVVKEMGASLPVSGDGFRMRQVVDNLISNAIKYTPRGGTVVVSTSSTADTAELRIADTGIGIGSDDLARIFDPYFRAQSATDGHVGGTGLGMGIAREIVRRHHGDITVTSTLGQGTTVTVTLPAASTLEGEGRDR</sequence>
<dbReference type="InterPro" id="IPR050736">
    <property type="entry name" value="Sensor_HK_Regulatory"/>
</dbReference>
<dbReference type="PANTHER" id="PTHR43711">
    <property type="entry name" value="TWO-COMPONENT HISTIDINE KINASE"/>
    <property type="match status" value="1"/>
</dbReference>
<accession>A0ABT2PBL1</accession>
<dbReference type="Gene3D" id="1.10.287.130">
    <property type="match status" value="1"/>
</dbReference>
<evidence type="ECO:0000256" key="5">
    <source>
        <dbReference type="ARBA" id="ARBA00022679"/>
    </source>
</evidence>
<dbReference type="InterPro" id="IPR003661">
    <property type="entry name" value="HisK_dim/P_dom"/>
</dbReference>
<evidence type="ECO:0000256" key="7">
    <source>
        <dbReference type="ARBA" id="ARBA00023012"/>
    </source>
</evidence>
<dbReference type="CDD" id="cd00130">
    <property type="entry name" value="PAS"/>
    <property type="match status" value="1"/>
</dbReference>
<dbReference type="Proteomes" id="UP001300496">
    <property type="component" value="Unassembled WGS sequence"/>
</dbReference>
<dbReference type="CDD" id="cd00082">
    <property type="entry name" value="HisKA"/>
    <property type="match status" value="1"/>
</dbReference>
<dbReference type="SMART" id="SM00387">
    <property type="entry name" value="HATPase_c"/>
    <property type="match status" value="1"/>
</dbReference>
<evidence type="ECO:0000313" key="10">
    <source>
        <dbReference type="EMBL" id="MCT9001947.1"/>
    </source>
</evidence>
<feature type="domain" description="Histidine kinase" evidence="9">
    <location>
        <begin position="323"/>
        <end position="535"/>
    </location>
</feature>
<dbReference type="CDD" id="cd00075">
    <property type="entry name" value="HATPase"/>
    <property type="match status" value="1"/>
</dbReference>
<name>A0ABT2PBL1_9MICO</name>